<feature type="non-terminal residue" evidence="2">
    <location>
        <position position="1"/>
    </location>
</feature>
<accession>A0A0F9FPF1</accession>
<gene>
    <name evidence="2" type="ORF">LCGC14_2280700</name>
</gene>
<protein>
    <submittedName>
        <fullName evidence="2">Uncharacterized protein</fullName>
    </submittedName>
</protein>
<feature type="transmembrane region" description="Helical" evidence="1">
    <location>
        <begin position="82"/>
        <end position="104"/>
    </location>
</feature>
<name>A0A0F9FPF1_9ZZZZ</name>
<keyword evidence="1" id="KW-1133">Transmembrane helix</keyword>
<proteinExistence type="predicted"/>
<reference evidence="2" key="1">
    <citation type="journal article" date="2015" name="Nature">
        <title>Complex archaea that bridge the gap between prokaryotes and eukaryotes.</title>
        <authorList>
            <person name="Spang A."/>
            <person name="Saw J.H."/>
            <person name="Jorgensen S.L."/>
            <person name="Zaremba-Niedzwiedzka K."/>
            <person name="Martijn J."/>
            <person name="Lind A.E."/>
            <person name="van Eijk R."/>
            <person name="Schleper C."/>
            <person name="Guy L."/>
            <person name="Ettema T.J."/>
        </authorList>
    </citation>
    <scope>NUCLEOTIDE SEQUENCE</scope>
</reference>
<organism evidence="2">
    <name type="scientific">marine sediment metagenome</name>
    <dbReference type="NCBI Taxonomy" id="412755"/>
    <lineage>
        <taxon>unclassified sequences</taxon>
        <taxon>metagenomes</taxon>
        <taxon>ecological metagenomes</taxon>
    </lineage>
</organism>
<dbReference type="EMBL" id="LAZR01031722">
    <property type="protein sequence ID" value="KKL52912.1"/>
    <property type="molecule type" value="Genomic_DNA"/>
</dbReference>
<sequence>IFQGKKTLPLKDVWLYEDHIYGYYSSEKSNRRSRQFEGHIWVTDDASLRPDINGKIAVSLENIKKIEVYDLRKGLTVLSTTGLILGSGTVAVFLFTILAGIYIFSCPSVYVYNGEEYVFTGEIYSGATFPPVERHDYLPLPGISEAEGTYRLKIANEDPEIDHTNLAELMVFDHPENTDVLVDKYGQVHTIKEPVAPETAVNLDDIPVDELVRSKDDTYYVGYDYSGDRIWDGVVLSFPRPDNADTAKLILRAKNSMWLDYAYSHFLDQFGEVYTVWYEEQKKAPASEMEQWQREQGIVLSVYVERHGEWEYADSFNVIGPKAGKDVVLPVDLTGVDAGRVRVKLEGGILFWEIDYAAMDFTPDEPVVQKRVQLESAVDQHGEDVANRLLTDDGLYYDQPRIGDEAVLSFVVPLEAPGLERTVILHTKGYYEIIKDPSGKPDMAFLYSMEEPGAFTRYSKEYFQELVSTLYKKE</sequence>
<keyword evidence="1" id="KW-0472">Membrane</keyword>
<evidence type="ECO:0000256" key="1">
    <source>
        <dbReference type="SAM" id="Phobius"/>
    </source>
</evidence>
<comment type="caution">
    <text evidence="2">The sequence shown here is derived from an EMBL/GenBank/DDBJ whole genome shotgun (WGS) entry which is preliminary data.</text>
</comment>
<keyword evidence="1" id="KW-0812">Transmembrane</keyword>
<evidence type="ECO:0000313" key="2">
    <source>
        <dbReference type="EMBL" id="KKL52912.1"/>
    </source>
</evidence>
<dbReference type="AlphaFoldDB" id="A0A0F9FPF1"/>